<dbReference type="InterPro" id="IPR058348">
    <property type="entry name" value="DUF8035"/>
</dbReference>
<evidence type="ECO:0000313" key="4">
    <source>
        <dbReference type="Proteomes" id="UP000224634"/>
    </source>
</evidence>
<accession>A0A2B7YV44</accession>
<proteinExistence type="predicted"/>
<feature type="domain" description="DUF8035" evidence="2">
    <location>
        <begin position="228"/>
        <end position="280"/>
    </location>
</feature>
<keyword evidence="4" id="KW-1185">Reference proteome</keyword>
<feature type="compositionally biased region" description="Basic and acidic residues" evidence="1">
    <location>
        <begin position="55"/>
        <end position="64"/>
    </location>
</feature>
<name>A0A2B7YV44_POLH7</name>
<dbReference type="Pfam" id="PF26118">
    <property type="entry name" value="DUF8035"/>
    <property type="match status" value="1"/>
</dbReference>
<protein>
    <recommendedName>
        <fullName evidence="2">DUF8035 domain-containing protein</fullName>
    </recommendedName>
</protein>
<feature type="compositionally biased region" description="Basic and acidic residues" evidence="1">
    <location>
        <begin position="25"/>
        <end position="44"/>
    </location>
</feature>
<feature type="region of interest" description="Disordered" evidence="1">
    <location>
        <begin position="144"/>
        <end position="171"/>
    </location>
</feature>
<dbReference type="OrthoDB" id="5549748at2759"/>
<reference evidence="3 4" key="1">
    <citation type="submission" date="2017-10" db="EMBL/GenBank/DDBJ databases">
        <title>Comparative genomics in systemic dimorphic fungi from Ajellomycetaceae.</title>
        <authorList>
            <person name="Munoz J.F."/>
            <person name="Mcewen J.G."/>
            <person name="Clay O.K."/>
            <person name="Cuomo C.A."/>
        </authorList>
    </citation>
    <scope>NUCLEOTIDE SEQUENCE [LARGE SCALE GENOMIC DNA]</scope>
    <source>
        <strain evidence="3 4">UAMH7299</strain>
    </source>
</reference>
<evidence type="ECO:0000259" key="2">
    <source>
        <dbReference type="Pfam" id="PF26118"/>
    </source>
</evidence>
<feature type="region of interest" description="Disordered" evidence="1">
    <location>
        <begin position="1"/>
        <end position="93"/>
    </location>
</feature>
<organism evidence="3 4">
    <name type="scientific">Polytolypa hystricis (strain UAMH7299)</name>
    <dbReference type="NCBI Taxonomy" id="1447883"/>
    <lineage>
        <taxon>Eukaryota</taxon>
        <taxon>Fungi</taxon>
        <taxon>Dikarya</taxon>
        <taxon>Ascomycota</taxon>
        <taxon>Pezizomycotina</taxon>
        <taxon>Eurotiomycetes</taxon>
        <taxon>Eurotiomycetidae</taxon>
        <taxon>Onygenales</taxon>
        <taxon>Onygenales incertae sedis</taxon>
        <taxon>Polytolypa</taxon>
    </lineage>
</organism>
<evidence type="ECO:0000256" key="1">
    <source>
        <dbReference type="SAM" id="MobiDB-lite"/>
    </source>
</evidence>
<feature type="region of interest" description="Disordered" evidence="1">
    <location>
        <begin position="347"/>
        <end position="367"/>
    </location>
</feature>
<dbReference type="EMBL" id="PDNA01000002">
    <property type="protein sequence ID" value="PGH27944.1"/>
    <property type="molecule type" value="Genomic_DNA"/>
</dbReference>
<dbReference type="AlphaFoldDB" id="A0A2B7YV44"/>
<dbReference type="STRING" id="1447883.A0A2B7YV44"/>
<evidence type="ECO:0000313" key="3">
    <source>
        <dbReference type="EMBL" id="PGH27944.1"/>
    </source>
</evidence>
<comment type="caution">
    <text evidence="3">The sequence shown here is derived from an EMBL/GenBank/DDBJ whole genome shotgun (WGS) entry which is preliminary data.</text>
</comment>
<gene>
    <name evidence="3" type="ORF">AJ80_00198</name>
</gene>
<dbReference type="Proteomes" id="UP000224634">
    <property type="component" value="Unassembled WGS sequence"/>
</dbReference>
<sequence>MARYTDDRSSVTTSSSSTSGGGARWDAERFYREREERHTREPSRRRERRPTVGVAEREREREQRPTIIDDYLRGEEQQRYGPPARAANRTYNDDHLVHSSEEIVPYRSRRDASLSRRPTLLRRQSSLDTFDRAAQRRAYHEYDSEDYGPPVTAMPAPIPMPRQRRRTPPRYADSDFEEIRIAEPEYYGDEEFHILRDRARSETPRGRDRSAFRREHVLEKTIERPYPRRGKTRIPKRLVHPKVIIDLGYPFEDEGNTVLILKALGKENIDEIVTLSKEIRTITDTTKEKITIDPNHRDHLTVERRRSKSRRRTITSDVERREVRTRSRARSSVRPYTPVAVPMPIAIPVPAPSPRPRRRRRSSPIRIIEPRHSDHDVISPRADVALILPDRTRRSDRDIREEIRMLEAERQALRAEREGGMTTTTTTDVVDEVEVKRDHKGPSPRLIRAMMATLT</sequence>